<dbReference type="RefSeq" id="WP_266087035.1">
    <property type="nucleotide sequence ID" value="NZ_RKLV01000006.1"/>
</dbReference>
<dbReference type="EMBL" id="RKLV01000006">
    <property type="protein sequence ID" value="MCX2819075.1"/>
    <property type="molecule type" value="Genomic_DNA"/>
</dbReference>
<evidence type="ECO:0000259" key="3">
    <source>
        <dbReference type="Pfam" id="PF26400"/>
    </source>
</evidence>
<name>A0A9Q4C397_9EURY</name>
<feature type="domain" description="DUF8098" evidence="3">
    <location>
        <begin position="4"/>
        <end position="317"/>
    </location>
</feature>
<dbReference type="Pfam" id="PF26400">
    <property type="entry name" value="DUF8098"/>
    <property type="match status" value="1"/>
</dbReference>
<dbReference type="AlphaFoldDB" id="A0A9Q4C397"/>
<evidence type="ECO:0000256" key="2">
    <source>
        <dbReference type="SAM" id="MobiDB-lite"/>
    </source>
</evidence>
<keyword evidence="1" id="KW-0175">Coiled coil</keyword>
<feature type="region of interest" description="Disordered" evidence="2">
    <location>
        <begin position="290"/>
        <end position="323"/>
    </location>
</feature>
<proteinExistence type="predicted"/>
<evidence type="ECO:0000313" key="4">
    <source>
        <dbReference type="EMBL" id="MCX2819075.1"/>
    </source>
</evidence>
<evidence type="ECO:0000313" key="5">
    <source>
        <dbReference type="Proteomes" id="UP001149411"/>
    </source>
</evidence>
<dbReference type="InterPro" id="IPR058411">
    <property type="entry name" value="DUF8098"/>
</dbReference>
<feature type="compositionally biased region" description="Polar residues" evidence="2">
    <location>
        <begin position="290"/>
        <end position="303"/>
    </location>
</feature>
<comment type="caution">
    <text evidence="4">The sequence shown here is derived from an EMBL/GenBank/DDBJ whole genome shotgun (WGS) entry which is preliminary data.</text>
</comment>
<reference evidence="4" key="1">
    <citation type="submission" date="2022-09" db="EMBL/GenBank/DDBJ databases">
        <title>Haloadaptaus new haloarchaeum isolated from saline soil.</title>
        <authorList>
            <person name="Duran-Viseras A."/>
            <person name="Sanchez-Porro C."/>
            <person name="Ventosa A."/>
        </authorList>
    </citation>
    <scope>NUCLEOTIDE SEQUENCE</scope>
    <source>
        <strain evidence="4">F3-133</strain>
    </source>
</reference>
<sequence length="323" mass="37681">MLTLGEEDELVEDIKEGIQIAMDRTGFEGEIDRIKLNKLVYLAIRDNSVPITYGWYKYGPSPVNANQSWNGGIQPKAMQDIYTPDEARMPGKKRNAPNPREYSYYFEDLDSFQNILQEETKEYLIDFYFENAPEGYCDLYIACAEFQQEIDEIHGSRDWHSDSERYIRSISEKYPRVMYEVRTNPVLDESVDNMQQYGEVLETVIKSASDESEISHQQQRYIDTLIGKFYGEAWRHVALLISRETVHLSPGENKSKLKNSIENDLQTLRTSYQDELDSLRERAHEYNLDNLSPTNWTTENANQHPVDERLDEIENDKTASLIE</sequence>
<evidence type="ECO:0000256" key="1">
    <source>
        <dbReference type="SAM" id="Coils"/>
    </source>
</evidence>
<dbReference type="Proteomes" id="UP001149411">
    <property type="component" value="Unassembled WGS sequence"/>
</dbReference>
<keyword evidence="5" id="KW-1185">Reference proteome</keyword>
<gene>
    <name evidence="4" type="ORF">EGH25_06885</name>
</gene>
<feature type="coiled-coil region" evidence="1">
    <location>
        <begin position="262"/>
        <end position="289"/>
    </location>
</feature>
<organism evidence="4 5">
    <name type="scientific">Halorutilus salinus</name>
    <dbReference type="NCBI Taxonomy" id="2487751"/>
    <lineage>
        <taxon>Archaea</taxon>
        <taxon>Methanobacteriati</taxon>
        <taxon>Methanobacteriota</taxon>
        <taxon>Stenosarchaea group</taxon>
        <taxon>Halobacteria</taxon>
        <taxon>Halorutilales</taxon>
        <taxon>Halorutilaceae</taxon>
        <taxon>Halorutilus</taxon>
    </lineage>
</organism>
<accession>A0A9Q4C397</accession>
<protein>
    <recommendedName>
        <fullName evidence="3">DUF8098 domain-containing protein</fullName>
    </recommendedName>
</protein>